<proteinExistence type="predicted"/>
<dbReference type="EMBL" id="UINC01052213">
    <property type="protein sequence ID" value="SVB67283.1"/>
    <property type="molecule type" value="Genomic_DNA"/>
</dbReference>
<name>A0A382FYD4_9ZZZZ</name>
<protein>
    <submittedName>
        <fullName evidence="1">Uncharacterized protein</fullName>
    </submittedName>
</protein>
<accession>A0A382FYD4</accession>
<reference evidence="1" key="1">
    <citation type="submission" date="2018-05" db="EMBL/GenBank/DDBJ databases">
        <authorList>
            <person name="Lanie J.A."/>
            <person name="Ng W.-L."/>
            <person name="Kazmierczak K.M."/>
            <person name="Andrzejewski T.M."/>
            <person name="Davidsen T.M."/>
            <person name="Wayne K.J."/>
            <person name="Tettelin H."/>
            <person name="Glass J.I."/>
            <person name="Rusch D."/>
            <person name="Podicherti R."/>
            <person name="Tsui H.-C.T."/>
            <person name="Winkler M.E."/>
        </authorList>
    </citation>
    <scope>NUCLEOTIDE SEQUENCE</scope>
</reference>
<organism evidence="1">
    <name type="scientific">marine metagenome</name>
    <dbReference type="NCBI Taxonomy" id="408172"/>
    <lineage>
        <taxon>unclassified sequences</taxon>
        <taxon>metagenomes</taxon>
        <taxon>ecological metagenomes</taxon>
    </lineage>
</organism>
<sequence length="31" mass="3644">MEKKVLIPVSNDSWKKMRADDAESYFCLIII</sequence>
<gene>
    <name evidence="1" type="ORF">METZ01_LOCUS220137</name>
</gene>
<dbReference type="AlphaFoldDB" id="A0A382FYD4"/>
<evidence type="ECO:0000313" key="1">
    <source>
        <dbReference type="EMBL" id="SVB67283.1"/>
    </source>
</evidence>